<comment type="similarity">
    <text evidence="5">Belongs to the laat-1 family.</text>
</comment>
<dbReference type="InterPro" id="IPR006603">
    <property type="entry name" value="PQ-loop_rpt"/>
</dbReference>
<dbReference type="SMART" id="SM00757">
    <property type="entry name" value="CRA"/>
    <property type="match status" value="1"/>
</dbReference>
<feature type="compositionally biased region" description="Polar residues" evidence="7">
    <location>
        <begin position="668"/>
        <end position="678"/>
    </location>
</feature>
<evidence type="ECO:0000259" key="8">
    <source>
        <dbReference type="SMART" id="SM00757"/>
    </source>
</evidence>
<feature type="compositionally biased region" description="Basic and acidic residues" evidence="7">
    <location>
        <begin position="234"/>
        <end position="255"/>
    </location>
</feature>
<evidence type="ECO:0000256" key="2">
    <source>
        <dbReference type="ARBA" id="ARBA00022692"/>
    </source>
</evidence>
<comment type="catalytic activity">
    <reaction evidence="6">
        <text>L-histidine(out) + L-arginine(in) = L-histidine(in) + L-arginine(out)</text>
        <dbReference type="Rhea" id="RHEA:71063"/>
        <dbReference type="ChEBI" id="CHEBI:32682"/>
        <dbReference type="ChEBI" id="CHEBI:57595"/>
    </reaction>
</comment>
<dbReference type="InterPro" id="IPR013144">
    <property type="entry name" value="CRA_dom"/>
</dbReference>
<feature type="region of interest" description="Disordered" evidence="7">
    <location>
        <begin position="663"/>
        <end position="701"/>
    </location>
</feature>
<comment type="caution">
    <text evidence="9">The sequence shown here is derived from an EMBL/GenBank/DDBJ whole genome shotgun (WGS) entry which is preliminary data.</text>
</comment>
<feature type="region of interest" description="Disordered" evidence="7">
    <location>
        <begin position="198"/>
        <end position="268"/>
    </location>
</feature>
<evidence type="ECO:0000256" key="5">
    <source>
        <dbReference type="ARBA" id="ARBA00038039"/>
    </source>
</evidence>
<evidence type="ECO:0000256" key="4">
    <source>
        <dbReference type="ARBA" id="ARBA00023136"/>
    </source>
</evidence>
<feature type="domain" description="CRA" evidence="8">
    <location>
        <begin position="711"/>
        <end position="812"/>
    </location>
</feature>
<keyword evidence="3" id="KW-1133">Transmembrane helix</keyword>
<reference evidence="9" key="2">
    <citation type="submission" date="2020-11" db="EMBL/GenBank/DDBJ databases">
        <authorList>
            <consortium name="DOE Joint Genome Institute"/>
            <person name="Kuo A."/>
            <person name="Miyauchi S."/>
            <person name="Kiss E."/>
            <person name="Drula E."/>
            <person name="Kohler A."/>
            <person name="Sanchez-Garcia M."/>
            <person name="Andreopoulos B."/>
            <person name="Barry K.W."/>
            <person name="Bonito G."/>
            <person name="Buee M."/>
            <person name="Carver A."/>
            <person name="Chen C."/>
            <person name="Cichocki N."/>
            <person name="Clum A."/>
            <person name="Culley D."/>
            <person name="Crous P.W."/>
            <person name="Fauchery L."/>
            <person name="Girlanda M."/>
            <person name="Hayes R."/>
            <person name="Keri Z."/>
            <person name="Labutti K."/>
            <person name="Lipzen A."/>
            <person name="Lombard V."/>
            <person name="Magnuson J."/>
            <person name="Maillard F."/>
            <person name="Morin E."/>
            <person name="Murat C."/>
            <person name="Nolan M."/>
            <person name="Ohm R."/>
            <person name="Pangilinan J."/>
            <person name="Pereira M."/>
            <person name="Perotto S."/>
            <person name="Peter M."/>
            <person name="Riley R."/>
            <person name="Sitrit Y."/>
            <person name="Stielow B."/>
            <person name="Szollosi G."/>
            <person name="Zifcakova L."/>
            <person name="Stursova M."/>
            <person name="Spatafora J.W."/>
            <person name="Tedersoo L."/>
            <person name="Vaario L.-M."/>
            <person name="Yamada A."/>
            <person name="Yan M."/>
            <person name="Wang P."/>
            <person name="Xu J."/>
            <person name="Bruns T."/>
            <person name="Baldrian P."/>
            <person name="Vilgalys R."/>
            <person name="Henrissat B."/>
            <person name="Grigoriev I.V."/>
            <person name="Hibbett D."/>
            <person name="Nagy L.G."/>
            <person name="Martin F.M."/>
        </authorList>
    </citation>
    <scope>NUCLEOTIDE SEQUENCE</scope>
    <source>
        <strain evidence="9">UH-Tt-Lm1</strain>
    </source>
</reference>
<name>A0A9P6HPD1_9AGAM</name>
<dbReference type="Proteomes" id="UP000736335">
    <property type="component" value="Unassembled WGS sequence"/>
</dbReference>
<dbReference type="GO" id="GO:0000329">
    <property type="term" value="C:fungal-type vacuole membrane"/>
    <property type="evidence" value="ECO:0007669"/>
    <property type="project" value="TreeGrafter"/>
</dbReference>
<dbReference type="EMBL" id="WIUZ02000001">
    <property type="protein sequence ID" value="KAF9792070.1"/>
    <property type="molecule type" value="Genomic_DNA"/>
</dbReference>
<dbReference type="AlphaFoldDB" id="A0A9P6HPD1"/>
<evidence type="ECO:0000313" key="9">
    <source>
        <dbReference type="EMBL" id="KAF9792070.1"/>
    </source>
</evidence>
<keyword evidence="10" id="KW-1185">Reference proteome</keyword>
<accession>A0A9P6HPD1</accession>
<dbReference type="PANTHER" id="PTHR16201:SF34">
    <property type="entry name" value="LYSOSOMAL AMINO ACID TRANSPORTER 1"/>
    <property type="match status" value="1"/>
</dbReference>
<dbReference type="FunFam" id="1.20.1280.290:FF:000009">
    <property type="entry name" value="PQ loop repeat family protein"/>
    <property type="match status" value="1"/>
</dbReference>
<dbReference type="OrthoDB" id="8048523at2759"/>
<keyword evidence="4" id="KW-0472">Membrane</keyword>
<keyword evidence="2" id="KW-0812">Transmembrane</keyword>
<dbReference type="InterPro" id="IPR024964">
    <property type="entry name" value="CTLH/CRA"/>
</dbReference>
<dbReference type="SMART" id="SM00679">
    <property type="entry name" value="CTNS"/>
    <property type="match status" value="2"/>
</dbReference>
<evidence type="ECO:0000256" key="7">
    <source>
        <dbReference type="SAM" id="MobiDB-lite"/>
    </source>
</evidence>
<gene>
    <name evidence="9" type="ORF">BJ322DRAFT_996801</name>
</gene>
<evidence type="ECO:0000256" key="1">
    <source>
        <dbReference type="ARBA" id="ARBA00004141"/>
    </source>
</evidence>
<reference evidence="9" key="1">
    <citation type="journal article" date="2020" name="Nat. Commun.">
        <title>Large-scale genome sequencing of mycorrhizal fungi provides insights into the early evolution of symbiotic traits.</title>
        <authorList>
            <person name="Miyauchi S."/>
            <person name="Kiss E."/>
            <person name="Kuo A."/>
            <person name="Drula E."/>
            <person name="Kohler A."/>
            <person name="Sanchez-Garcia M."/>
            <person name="Morin E."/>
            <person name="Andreopoulos B."/>
            <person name="Barry K.W."/>
            <person name="Bonito G."/>
            <person name="Buee M."/>
            <person name="Carver A."/>
            <person name="Chen C."/>
            <person name="Cichocki N."/>
            <person name="Clum A."/>
            <person name="Culley D."/>
            <person name="Crous P.W."/>
            <person name="Fauchery L."/>
            <person name="Girlanda M."/>
            <person name="Hayes R.D."/>
            <person name="Keri Z."/>
            <person name="LaButti K."/>
            <person name="Lipzen A."/>
            <person name="Lombard V."/>
            <person name="Magnuson J."/>
            <person name="Maillard F."/>
            <person name="Murat C."/>
            <person name="Nolan M."/>
            <person name="Ohm R.A."/>
            <person name="Pangilinan J."/>
            <person name="Pereira M.F."/>
            <person name="Perotto S."/>
            <person name="Peter M."/>
            <person name="Pfister S."/>
            <person name="Riley R."/>
            <person name="Sitrit Y."/>
            <person name="Stielow J.B."/>
            <person name="Szollosi G."/>
            <person name="Zifcakova L."/>
            <person name="Stursova M."/>
            <person name="Spatafora J.W."/>
            <person name="Tedersoo L."/>
            <person name="Vaario L.M."/>
            <person name="Yamada A."/>
            <person name="Yan M."/>
            <person name="Wang P."/>
            <person name="Xu J."/>
            <person name="Bruns T."/>
            <person name="Baldrian P."/>
            <person name="Vilgalys R."/>
            <person name="Dunand C."/>
            <person name="Henrissat B."/>
            <person name="Grigoriev I.V."/>
            <person name="Hibbett D."/>
            <person name="Nagy L.G."/>
            <person name="Martin F.M."/>
        </authorList>
    </citation>
    <scope>NUCLEOTIDE SEQUENCE</scope>
    <source>
        <strain evidence="9">UH-Tt-Lm1</strain>
    </source>
</reference>
<evidence type="ECO:0000313" key="10">
    <source>
        <dbReference type="Proteomes" id="UP000736335"/>
    </source>
</evidence>
<dbReference type="Pfam" id="PF04193">
    <property type="entry name" value="PQ-loop"/>
    <property type="match status" value="2"/>
</dbReference>
<dbReference type="Gene3D" id="1.20.1280.290">
    <property type="match status" value="2"/>
</dbReference>
<dbReference type="PANTHER" id="PTHR16201">
    <property type="entry name" value="SEVEN TRANSMEMBRANE PROTEIN 1-RELATED"/>
    <property type="match status" value="1"/>
</dbReference>
<feature type="compositionally biased region" description="Acidic residues" evidence="7">
    <location>
        <begin position="681"/>
        <end position="690"/>
    </location>
</feature>
<feature type="region of interest" description="Disordered" evidence="7">
    <location>
        <begin position="490"/>
        <end position="512"/>
    </location>
</feature>
<sequence>MSSWTLSDVLGYISICCWLGAQFPSVVENARRKSVEGLSLPFLANWFLGDFTNLVGCILTHQLPFQTYLATYFVFVDFSLLGQFYYYRKLSPPSTPYLRARSTSFGARTSEDRGHYRSLSVAAANVAATAAMAATQQEVSSPRVLHRVFRRSIDEVSEPVIEMSDDEEYDEEGLARLADSVQSEGGRPRKHVYWNTVSQERRSGSLDPTTRQTLPSRRFIRPSLQMTESYEGASDTRGRSQRREVHIDDDWRESDNPTTSTRARKSGSRASRRGASVVFLAFWALFGVGTLTGNRSGLPPASSISIGRVLPLVDDQSLVFDPPKVIRSDHSLEGSKLVKVLVDISSTSQEDLPSPGESPPLQQIIGRMSAWTCTILYLTSRLPQIWKNFVRRSVEGLSMYLFIFAFLGNTFYVSSILTSPKLDVPGPEASAYIRESIPYILGSAGTLMFDITIVSQSFLYRKPIDKEKLGWRNSRVGRGSSAEEEGLLSAGATGAGEGSSPQHRRRALSNTSQNDCKQRAVVLDFLCHGPYTNTAKAFSRECTVRNVSVDADGDEIMSGYERDELAGQEDTGLILSEETLKQIELRKDIRYKILSGRVSEAVDLLHTHFPAVLTRKVEPQTSSGPTPATIQFLTSTTVDPLHLSLNLRILAFTEACRTIPRPYPPPSAISSLTGSPSPSDLDTDIDDADETPVPPSRLVPDQATDPIAYQQHLSDLIARIQKLHALAKALPKESDRKTYTEELNQVGGLLIYKVPEDSPLARYLSQERREAVADQINAAVLYRTQRSAVSKLELQVRYTTALWGWMHDMRYELPPQKKWPHGVQPPGNPSTISTPTMEKSATQANLPAEQKEVRFLRPAWEAVGLNSHHHSARLSIQSGRVVRHQATVVASTRSWPSVDHQTIRSPSIFLSRTDLFVLFAFPTAC</sequence>
<evidence type="ECO:0000256" key="6">
    <source>
        <dbReference type="ARBA" id="ARBA00050768"/>
    </source>
</evidence>
<organism evidence="9 10">
    <name type="scientific">Thelephora terrestris</name>
    <dbReference type="NCBI Taxonomy" id="56493"/>
    <lineage>
        <taxon>Eukaryota</taxon>
        <taxon>Fungi</taxon>
        <taxon>Dikarya</taxon>
        <taxon>Basidiomycota</taxon>
        <taxon>Agaricomycotina</taxon>
        <taxon>Agaricomycetes</taxon>
        <taxon>Thelephorales</taxon>
        <taxon>Thelephoraceae</taxon>
        <taxon>Thelephora</taxon>
    </lineage>
</organism>
<feature type="compositionally biased region" description="Polar residues" evidence="7">
    <location>
        <begin position="206"/>
        <end position="215"/>
    </location>
</feature>
<dbReference type="InterPro" id="IPR051415">
    <property type="entry name" value="LAAT-1"/>
</dbReference>
<dbReference type="GO" id="GO:0015174">
    <property type="term" value="F:basic amino acid transmembrane transporter activity"/>
    <property type="evidence" value="ECO:0007669"/>
    <property type="project" value="TreeGrafter"/>
</dbReference>
<dbReference type="GO" id="GO:0034488">
    <property type="term" value="P:basic amino acid transmembrane export from vacuole"/>
    <property type="evidence" value="ECO:0007669"/>
    <property type="project" value="TreeGrafter"/>
</dbReference>
<proteinExistence type="inferred from homology"/>
<dbReference type="Pfam" id="PF10607">
    <property type="entry name" value="CTLH"/>
    <property type="match status" value="1"/>
</dbReference>
<comment type="subcellular location">
    <subcellularLocation>
        <location evidence="1">Membrane</location>
        <topology evidence="1">Multi-pass membrane protein</topology>
    </subcellularLocation>
</comment>
<protein>
    <submittedName>
        <fullName evidence="9">PQ loop repeat-domain-containing protein</fullName>
    </submittedName>
</protein>
<evidence type="ECO:0000256" key="3">
    <source>
        <dbReference type="ARBA" id="ARBA00022989"/>
    </source>
</evidence>